<accession>A6DSG6</accession>
<dbReference type="RefSeq" id="WP_007280775.1">
    <property type="nucleotide sequence ID" value="NZ_ABCK01000030.1"/>
</dbReference>
<dbReference type="Gene3D" id="3.40.720.10">
    <property type="entry name" value="Alkaline Phosphatase, subunit A"/>
    <property type="match status" value="1"/>
</dbReference>
<evidence type="ECO:0000256" key="3">
    <source>
        <dbReference type="ARBA" id="ARBA00022801"/>
    </source>
</evidence>
<dbReference type="OrthoDB" id="9762324at2"/>
<feature type="compositionally biased region" description="Basic residues" evidence="5">
    <location>
        <begin position="486"/>
        <end position="499"/>
    </location>
</feature>
<dbReference type="GO" id="GO:0046872">
    <property type="term" value="F:metal ion binding"/>
    <property type="evidence" value="ECO:0007669"/>
    <property type="project" value="UniProtKB-KW"/>
</dbReference>
<reference evidence="8 9" key="1">
    <citation type="journal article" date="2010" name="J. Bacteriol.">
        <title>Genome sequence of Lentisphaera araneosa HTCC2155T, the type species of the order Lentisphaerales in the phylum Lentisphaerae.</title>
        <authorList>
            <person name="Thrash J.C."/>
            <person name="Cho J.C."/>
            <person name="Vergin K.L."/>
            <person name="Morris R.M."/>
            <person name="Giovannoni S.J."/>
        </authorList>
    </citation>
    <scope>NUCLEOTIDE SEQUENCE [LARGE SCALE GENOMIC DNA]</scope>
    <source>
        <strain evidence="8 9">HTCC2155</strain>
    </source>
</reference>
<dbReference type="PROSITE" id="PS00149">
    <property type="entry name" value="SULFATASE_2"/>
    <property type="match status" value="1"/>
</dbReference>
<evidence type="ECO:0000256" key="4">
    <source>
        <dbReference type="ARBA" id="ARBA00022837"/>
    </source>
</evidence>
<feature type="region of interest" description="Disordered" evidence="5">
    <location>
        <begin position="452"/>
        <end position="499"/>
    </location>
</feature>
<keyword evidence="6" id="KW-0732">Signal</keyword>
<keyword evidence="4" id="KW-0106">Calcium</keyword>
<dbReference type="InterPro" id="IPR050738">
    <property type="entry name" value="Sulfatase"/>
</dbReference>
<proteinExistence type="inferred from homology"/>
<keyword evidence="2" id="KW-0479">Metal-binding</keyword>
<feature type="signal peptide" evidence="6">
    <location>
        <begin position="1"/>
        <end position="20"/>
    </location>
</feature>
<dbReference type="Proteomes" id="UP000004947">
    <property type="component" value="Unassembled WGS sequence"/>
</dbReference>
<keyword evidence="9" id="KW-1185">Reference proteome</keyword>
<dbReference type="SUPFAM" id="SSF53649">
    <property type="entry name" value="Alkaline phosphatase-like"/>
    <property type="match status" value="1"/>
</dbReference>
<dbReference type="CDD" id="cd16026">
    <property type="entry name" value="GALNS_like"/>
    <property type="match status" value="1"/>
</dbReference>
<dbReference type="AlphaFoldDB" id="A6DSG6"/>
<dbReference type="Gene3D" id="3.30.1120.10">
    <property type="match status" value="1"/>
</dbReference>
<evidence type="ECO:0000313" key="9">
    <source>
        <dbReference type="Proteomes" id="UP000004947"/>
    </source>
</evidence>
<dbReference type="InterPro" id="IPR024607">
    <property type="entry name" value="Sulfatase_CS"/>
</dbReference>
<dbReference type="GO" id="GO:0004065">
    <property type="term" value="F:arylsulfatase activity"/>
    <property type="evidence" value="ECO:0007669"/>
    <property type="project" value="TreeGrafter"/>
</dbReference>
<dbReference type="PANTHER" id="PTHR42693:SF53">
    <property type="entry name" value="ENDO-4-O-SULFATASE"/>
    <property type="match status" value="1"/>
</dbReference>
<comment type="caution">
    <text evidence="8">The sequence shown here is derived from an EMBL/GenBank/DDBJ whole genome shotgun (WGS) entry which is preliminary data.</text>
</comment>
<dbReference type="Pfam" id="PF00884">
    <property type="entry name" value="Sulfatase"/>
    <property type="match status" value="1"/>
</dbReference>
<gene>
    <name evidence="8" type="ORF">LNTAR_09766</name>
</gene>
<feature type="compositionally biased region" description="Basic and acidic residues" evidence="5">
    <location>
        <begin position="467"/>
        <end position="485"/>
    </location>
</feature>
<dbReference type="STRING" id="313628.LNTAR_09766"/>
<feature type="domain" description="Sulfatase N-terminal" evidence="7">
    <location>
        <begin position="23"/>
        <end position="357"/>
    </location>
</feature>
<organism evidence="8 9">
    <name type="scientific">Lentisphaera araneosa HTCC2155</name>
    <dbReference type="NCBI Taxonomy" id="313628"/>
    <lineage>
        <taxon>Bacteria</taxon>
        <taxon>Pseudomonadati</taxon>
        <taxon>Lentisphaerota</taxon>
        <taxon>Lentisphaeria</taxon>
        <taxon>Lentisphaerales</taxon>
        <taxon>Lentisphaeraceae</taxon>
        <taxon>Lentisphaera</taxon>
    </lineage>
</organism>
<feature type="chain" id="PRO_5002694746" evidence="6">
    <location>
        <begin position="21"/>
        <end position="499"/>
    </location>
</feature>
<sequence>MTFRTLIISLSFLLGFTAKAEMPNFIFIMTDDQGYGDLGCYGHPIIKTPNIDKMADRGVRFTDFYARHKCSPARASLMTGAFNFRVGVGSIVYPNSTTGLIKEVVTIPEMLKEKGYTTALIGKWHLGHTAGYLPRDQGFDYYFGVPGTNHGDAKTHKLPVAEGFKPSGEFTIEDYWADKGKGVHGNSTILMKNDNVIEWPTDITQLTKRYTHDAVRYIKENKDKPFFLYFAHGTPHHPYTVDAAFRGKSDHGLYGDMIEEIDWSVGEVIKALQENGIEKKTIIAFTSDNGADSKPNKEHAEKGSNLPLKGWKGSSEEGGVRVPFVLSWPGTLPEGKKTNEIASLMDIFPTYAALAGIEPEVPQKIDGNNIFPIMMCEPDVKSPNKYIFYAGNTPKITGVRNHRFKYSTKTSGLYDMHADIGETTNVADKYPEVLQELQKAMEAFQKDIDENSMEAPFDEGQAAYVEIKNKKDKNSKGDKNKEKSSKAKKNKEKKNKKNK</sequence>
<evidence type="ECO:0000256" key="5">
    <source>
        <dbReference type="SAM" id="MobiDB-lite"/>
    </source>
</evidence>
<evidence type="ECO:0000259" key="7">
    <source>
        <dbReference type="Pfam" id="PF00884"/>
    </source>
</evidence>
<evidence type="ECO:0000313" key="8">
    <source>
        <dbReference type="EMBL" id="EDM25411.1"/>
    </source>
</evidence>
<evidence type="ECO:0000256" key="1">
    <source>
        <dbReference type="ARBA" id="ARBA00008779"/>
    </source>
</evidence>
<protein>
    <submittedName>
        <fullName evidence="8">Arylsulfatase A</fullName>
    </submittedName>
</protein>
<keyword evidence="3" id="KW-0378">Hydrolase</keyword>
<evidence type="ECO:0000256" key="6">
    <source>
        <dbReference type="SAM" id="SignalP"/>
    </source>
</evidence>
<comment type="similarity">
    <text evidence="1">Belongs to the sulfatase family.</text>
</comment>
<evidence type="ECO:0000256" key="2">
    <source>
        <dbReference type="ARBA" id="ARBA00022723"/>
    </source>
</evidence>
<dbReference type="PANTHER" id="PTHR42693">
    <property type="entry name" value="ARYLSULFATASE FAMILY MEMBER"/>
    <property type="match status" value="1"/>
</dbReference>
<name>A6DSG6_9BACT</name>
<dbReference type="InterPro" id="IPR017850">
    <property type="entry name" value="Alkaline_phosphatase_core_sf"/>
</dbReference>
<dbReference type="eggNOG" id="COG3119">
    <property type="taxonomic scope" value="Bacteria"/>
</dbReference>
<feature type="region of interest" description="Disordered" evidence="5">
    <location>
        <begin position="287"/>
        <end position="312"/>
    </location>
</feature>
<dbReference type="InterPro" id="IPR000917">
    <property type="entry name" value="Sulfatase_N"/>
</dbReference>
<dbReference type="EMBL" id="ABCK01000030">
    <property type="protein sequence ID" value="EDM25411.1"/>
    <property type="molecule type" value="Genomic_DNA"/>
</dbReference>